<keyword evidence="2" id="KW-0812">Transmembrane</keyword>
<keyword evidence="2" id="KW-0472">Membrane</keyword>
<name>A0A922KZ30_DERFA</name>
<reference evidence="3" key="2">
    <citation type="journal article" date="2022" name="Res Sq">
        <title>Comparative Genomics Reveals Insights into the Divergent Evolution of Astigmatic Mites and Household Pest Adaptations.</title>
        <authorList>
            <person name="Xiong Q."/>
            <person name="Wan A.T.-Y."/>
            <person name="Liu X.-Y."/>
            <person name="Fung C.S.-H."/>
            <person name="Xiao X."/>
            <person name="Malainual N."/>
            <person name="Hou J."/>
            <person name="Wang L."/>
            <person name="Wang M."/>
            <person name="Yang K."/>
            <person name="Cui Y."/>
            <person name="Leung E."/>
            <person name="Nong W."/>
            <person name="Shin S.-K."/>
            <person name="Au S."/>
            <person name="Jeong K.Y."/>
            <person name="Chew F.T."/>
            <person name="Hui J."/>
            <person name="Leung T.F."/>
            <person name="Tungtrongchitr A."/>
            <person name="Zhong N."/>
            <person name="Liu Z."/>
            <person name="Tsui S."/>
        </authorList>
    </citation>
    <scope>NUCLEOTIDE SEQUENCE</scope>
    <source>
        <strain evidence="3">Derf</strain>
        <tissue evidence="3">Whole organism</tissue>
    </source>
</reference>
<organism evidence="3 4">
    <name type="scientific">Dermatophagoides farinae</name>
    <name type="common">American house dust mite</name>
    <dbReference type="NCBI Taxonomy" id="6954"/>
    <lineage>
        <taxon>Eukaryota</taxon>
        <taxon>Metazoa</taxon>
        <taxon>Ecdysozoa</taxon>
        <taxon>Arthropoda</taxon>
        <taxon>Chelicerata</taxon>
        <taxon>Arachnida</taxon>
        <taxon>Acari</taxon>
        <taxon>Acariformes</taxon>
        <taxon>Sarcoptiformes</taxon>
        <taxon>Astigmata</taxon>
        <taxon>Psoroptidia</taxon>
        <taxon>Analgoidea</taxon>
        <taxon>Pyroglyphidae</taxon>
        <taxon>Dermatophagoidinae</taxon>
        <taxon>Dermatophagoides</taxon>
    </lineage>
</organism>
<sequence>MNHDERPMLFLGKIFDFIKWKFNSLQKNINDVREKRQLLKKMNDEFDKKIIEAHLIGMTDDELATIFDKHFHHHHHHHLNHSFKFLQRKSFIIWLSFILLLISFLLTSNTCKRYGMRFGRKILFQLENHWNCSEKSNERCDYCENVNQIIKINGNSYDQQQQQQRRLLHDQITSFITQKLPFIYHDEHFVTNEIRSWPIRKNFTRIIDFKRLYNETNHHHNYGICMFRSNLVNVNDPYEFFNEIDDDDDDGHSYIHHMPWFIHWQNCGLKEMKKIRHLYKRLSILPPMIEMSKPNWLLLSSSSSSSSETINQRTFKPIIPSQQTDIMVIIQIQGHIEFDLHTAIDDCQYICQQQKNNSTYKRIYYYLPANHLVVIDPKYWRFSYRPPSSSSSSIKEDIKNMDYIDTTMNLSLILTGIIV</sequence>
<keyword evidence="2" id="KW-1133">Transmembrane helix</keyword>
<protein>
    <submittedName>
        <fullName evidence="3">Septin-4</fullName>
    </submittedName>
</protein>
<gene>
    <name evidence="3" type="primary">SEPT4_2</name>
    <name evidence="3" type="ORF">DERF_013788</name>
</gene>
<evidence type="ECO:0000313" key="3">
    <source>
        <dbReference type="EMBL" id="KAH9497833.1"/>
    </source>
</evidence>
<evidence type="ECO:0000256" key="2">
    <source>
        <dbReference type="SAM" id="Phobius"/>
    </source>
</evidence>
<feature type="coiled-coil region" evidence="1">
    <location>
        <begin position="22"/>
        <end position="49"/>
    </location>
</feature>
<comment type="caution">
    <text evidence="3">The sequence shown here is derived from an EMBL/GenBank/DDBJ whole genome shotgun (WGS) entry which is preliminary data.</text>
</comment>
<accession>A0A922KZ30</accession>
<dbReference type="Proteomes" id="UP000790347">
    <property type="component" value="Unassembled WGS sequence"/>
</dbReference>
<proteinExistence type="predicted"/>
<keyword evidence="1" id="KW-0175">Coiled coil</keyword>
<dbReference type="AlphaFoldDB" id="A0A922KZ30"/>
<feature type="transmembrane region" description="Helical" evidence="2">
    <location>
        <begin position="91"/>
        <end position="111"/>
    </location>
</feature>
<dbReference type="EMBL" id="ASGP02000007">
    <property type="protein sequence ID" value="KAH9497833.1"/>
    <property type="molecule type" value="Genomic_DNA"/>
</dbReference>
<evidence type="ECO:0000256" key="1">
    <source>
        <dbReference type="SAM" id="Coils"/>
    </source>
</evidence>
<evidence type="ECO:0000313" key="4">
    <source>
        <dbReference type="Proteomes" id="UP000790347"/>
    </source>
</evidence>
<keyword evidence="4" id="KW-1185">Reference proteome</keyword>
<reference evidence="3" key="1">
    <citation type="submission" date="2013-05" db="EMBL/GenBank/DDBJ databases">
        <authorList>
            <person name="Yim A.K.Y."/>
            <person name="Chan T.F."/>
            <person name="Ji K.M."/>
            <person name="Liu X.Y."/>
            <person name="Zhou J.W."/>
            <person name="Li R.Q."/>
            <person name="Yang K.Y."/>
            <person name="Li J."/>
            <person name="Li M."/>
            <person name="Law P.T.W."/>
            <person name="Wu Y.L."/>
            <person name="Cai Z.L."/>
            <person name="Qin H."/>
            <person name="Bao Y."/>
            <person name="Leung R.K.K."/>
            <person name="Ng P.K.S."/>
            <person name="Zou J."/>
            <person name="Zhong X.J."/>
            <person name="Ran P.X."/>
            <person name="Zhong N.S."/>
            <person name="Liu Z.G."/>
            <person name="Tsui S.K.W."/>
        </authorList>
    </citation>
    <scope>NUCLEOTIDE SEQUENCE</scope>
    <source>
        <strain evidence="3">Derf</strain>
        <tissue evidence="3">Whole organism</tissue>
    </source>
</reference>